<dbReference type="GO" id="GO:0044550">
    <property type="term" value="P:secondary metabolite biosynthetic process"/>
    <property type="evidence" value="ECO:0007669"/>
    <property type="project" value="UniProtKB-ARBA"/>
</dbReference>
<dbReference type="Pfam" id="PF08240">
    <property type="entry name" value="ADH_N"/>
    <property type="match status" value="1"/>
</dbReference>
<feature type="domain" description="Ketosynthase family 3 (KS3)" evidence="10">
    <location>
        <begin position="5"/>
        <end position="427"/>
    </location>
</feature>
<dbReference type="Gene3D" id="3.90.180.10">
    <property type="entry name" value="Medium-chain alcohol dehydrogenases, catalytic domain"/>
    <property type="match status" value="1"/>
</dbReference>
<keyword evidence="6" id="KW-0511">Multifunctional enzyme</keyword>
<dbReference type="Pfam" id="PF23114">
    <property type="entry name" value="NAD-bd_HRPKS_sdrA"/>
    <property type="match status" value="1"/>
</dbReference>
<dbReference type="Gene3D" id="3.40.47.10">
    <property type="match status" value="1"/>
</dbReference>
<evidence type="ECO:0008006" key="14">
    <source>
        <dbReference type="Google" id="ProtNLM"/>
    </source>
</evidence>
<keyword evidence="13" id="KW-1185">Reference proteome</keyword>
<dbReference type="SUPFAM" id="SSF52151">
    <property type="entry name" value="FabD/lysophospholipase-like"/>
    <property type="match status" value="1"/>
</dbReference>
<evidence type="ECO:0000313" key="12">
    <source>
        <dbReference type="EMBL" id="QRC94809.1"/>
    </source>
</evidence>
<dbReference type="InterPro" id="IPR036291">
    <property type="entry name" value="NAD(P)-bd_dom_sf"/>
</dbReference>
<dbReference type="SUPFAM" id="SSF55048">
    <property type="entry name" value="Probable ACP-binding domain of malonyl-CoA ACP transacylase"/>
    <property type="match status" value="1"/>
</dbReference>
<feature type="domain" description="PKS/mFAS DH" evidence="11">
    <location>
        <begin position="926"/>
        <end position="1241"/>
    </location>
</feature>
<dbReference type="Gene3D" id="3.40.366.10">
    <property type="entry name" value="Malonyl-Coenzyme A Acyl Carrier Protein, domain 2"/>
    <property type="match status" value="1"/>
</dbReference>
<dbReference type="InterPro" id="IPR042104">
    <property type="entry name" value="PKS_dehydratase_sf"/>
</dbReference>
<evidence type="ECO:0000256" key="3">
    <source>
        <dbReference type="ARBA" id="ARBA00022679"/>
    </source>
</evidence>
<dbReference type="Pfam" id="PF00698">
    <property type="entry name" value="Acyl_transf_1"/>
    <property type="match status" value="1"/>
</dbReference>
<dbReference type="InterPro" id="IPR020807">
    <property type="entry name" value="PKS_DH"/>
</dbReference>
<dbReference type="InterPro" id="IPR016036">
    <property type="entry name" value="Malonyl_transacylase_ACP-bd"/>
</dbReference>
<dbReference type="InterPro" id="IPR013154">
    <property type="entry name" value="ADH-like_N"/>
</dbReference>
<dbReference type="InterPro" id="IPR029063">
    <property type="entry name" value="SAM-dependent_MTases_sf"/>
</dbReference>
<keyword evidence="3" id="KW-0808">Transferase</keyword>
<dbReference type="GO" id="GO:0004315">
    <property type="term" value="F:3-oxoacyl-[acyl-carrier-protein] synthase activity"/>
    <property type="evidence" value="ECO:0007669"/>
    <property type="project" value="InterPro"/>
</dbReference>
<gene>
    <name evidence="12" type="ORF">JI435_025610</name>
</gene>
<dbReference type="Pfam" id="PF02801">
    <property type="entry name" value="Ketoacyl-synt_C"/>
    <property type="match status" value="1"/>
</dbReference>
<dbReference type="PROSITE" id="PS52019">
    <property type="entry name" value="PKS_MFAS_DH"/>
    <property type="match status" value="1"/>
</dbReference>
<dbReference type="Gene3D" id="3.40.50.150">
    <property type="entry name" value="Vaccinia Virus protein VP39"/>
    <property type="match status" value="1"/>
</dbReference>
<dbReference type="InterPro" id="IPR020841">
    <property type="entry name" value="PKS_Beta-ketoAc_synthase_dom"/>
</dbReference>
<dbReference type="InterPro" id="IPR018201">
    <property type="entry name" value="Ketoacyl_synth_AS"/>
</dbReference>
<evidence type="ECO:0000256" key="6">
    <source>
        <dbReference type="ARBA" id="ARBA00023268"/>
    </source>
</evidence>
<dbReference type="Gene3D" id="3.10.129.110">
    <property type="entry name" value="Polyketide synthase dehydratase"/>
    <property type="match status" value="1"/>
</dbReference>
<dbReference type="InterPro" id="IPR056501">
    <property type="entry name" value="NAD-bd_HRPKS_sdrA"/>
</dbReference>
<dbReference type="InterPro" id="IPR049900">
    <property type="entry name" value="PKS_mFAS_DH"/>
</dbReference>
<evidence type="ECO:0000256" key="1">
    <source>
        <dbReference type="ARBA" id="ARBA00022450"/>
    </source>
</evidence>
<evidence type="ECO:0000313" key="13">
    <source>
        <dbReference type="Proteomes" id="UP000663193"/>
    </source>
</evidence>
<dbReference type="CDD" id="cd02440">
    <property type="entry name" value="AdoMet_MTases"/>
    <property type="match status" value="1"/>
</dbReference>
<dbReference type="Pfam" id="PF08659">
    <property type="entry name" value="KR"/>
    <property type="match status" value="1"/>
</dbReference>
<dbReference type="Pfam" id="PF14765">
    <property type="entry name" value="PS-DH"/>
    <property type="match status" value="1"/>
</dbReference>
<sequence>MRSSPEPIAIVGMSCRFSGGSSNPAKLWELIASRKDGWSPIPEARFDGSAFYHPDQQKHGLHNVRGANFLDEDVNLFDAQFFNVTTEAAKTMDPQLRFLLEGVFEALENAGLPLENIAGSNTSVFSGAFSHDHQDSIIADPENVSSTFMTGNGTAMFSNRVSHFFNLKGPSLTIDTGCSASLAAIHLAIQSIRNRESDISIVCASALMFNPDMFIALCRIGVLSPEGKSFSLDARADGYGRGEGAAALVLKPLSAAKRDGDFIHAVIRESSMNQDGRTATITSPSGDVQQALIRDCYNKAGIDMSSTCYVEGHFTGTIADAIEAEAIGSTIGEARKPHPLYVGTIKPNIGHTEPVSGIASIIKVALMLRHKLIPPNAHFETPNPRIAFSRWNLHVPTSLISWPDDPLRASVNNFGYGGTNVHVIMEAYSCDQIREDTNGENGNCNEKSKAQTPLSYVYLVSSKEESGVQAMSQTLAKYIRMVEGNKAQANDNYAPALAYTLTKRRSRFPYTAAVRAGSLDQLATRLEDPHITVRKASTDNCRIGFVFNGQGGQWHAMGRGLIDAYPAYRKAMERADWTLQHLYHAPWSLMEEMTRDEGTSRMHEIGLSPAISVALQLCLVDLLRTWACFPSAVVSHSSGEIAAAYAASVISFEEALGIAYHRGRLSEKYQQIHALRGGMLAVRLSAESVKEYIAEVSEGAEDRIGIACINSPSSVTLSGDIDALLKIAALLEEDAVVCRKLNVGCAYHSSHMLHMAEDYKKAISSVLSSPTSRGGRVAQVPFASPVTGSIMSDAFLPDHWVRNLTNPVLFSQALKSMMVHGQIDVILEIGPQATLSGPIRQTLRDSTPTYLSCLRHSVDAVDSMQDVACGLSMAGYPLMLDQVNLIPEHQRIHLSDIPSYTWNHRSRYLLEPRTAADHRHPKFPFHELLGLPVPGSNPLQPKFRNVLRAEDVSWLADHQLQGETVLPAAGYVSMAIEALHFVNRAAGIDKLLVGYKLRNVDITSALVVPALSSGVDIVFSLRPCSKKELDHESWYEFDLFSVDNSIWVQHCRGYVGAEKKSASKTGFSVSNSQPNVDNFLTGYEEPNLVTADAVFSSLRGMEFYHGPCFQNLADSKVLGKKSITQFRIAPVASNKEGSKTSAILHATTLDSIFQSCYSGLAAQLEQGDILIPRSIDFISVPIKTAQSLQALAELTSWTKRHVDFHAWVVPGRLEHDEHGDESLPFQIKGFRLQMMHQRGTRESEHAQPDKRLHAKCRWELDIHHGIPTEIKESMRFWPSERLIESQSRLRRACGYMIVDAYRQLQQDDIGQWDWHYKKFYKWMGSVVHGLNDNINEDEASKQLLFESVAAEDAVGDLTCRIGMQLANIVRGHVAPLELMRENDLLNQYYQQMPQLVHGSYKQVERILRLYAAREPGASVLEIGAGTGGTTRHVLEAFSDSMSGDGCDDEDGSGSSSIKTSLLGHYDFTDISAGFFGPAKDRFKDWEHLMDFRILDIGSDPQHQGFAAHSYDLIVAAQVLHATANLERTLANVRKLLRPGGKLLMLESTQDALDAQLVFGTLPGWWLGEDSGRESSPNVGLECWDRVLKATGFSGIDFELNDCENAMMHSTSLILATAQSDQEVRMLPSTVHILHDTNSSVQTAWLEELKQAVTAQTGGTVKLQRINEVRDITADDVVMVTVDMDSAFLYAMGPSGFETLRNIVLRSYGVLWLSCGGVIDASMPQRALVQGLFRTLRREDTSKRYVHLDFSSSTNPWTSETVRHAVHVFQDAFDQNKDVSTTRMDWEYGVKDGLLHVPRLWPDFAQDGLLCEKRMSTQKRPWYEQDRELVWEVPDAGRNQTRFIERNMSDDPLAEDVVEIEAQAFGINFKDVMTAMGLIEEDGDFVGHESAGIVTRLGNDTVQSGLRVGDRVCGIFRGRFASRPQARWTSVVAVPESMSLDNAVSIPYAYGTAHLALHHVARLQRGERVLIHSAAGALGQAAITLAQQMDADLFVTCSSSRKRTLLMMQYGIPANRVFSSRSDTFAAAIMTQTSGHGVDVVLNSLRGALLQASWHCIARFGRFVELGKVDAEAQRTLNMLPFRRSASLTALDLIQYSECKSKTAVLHAALRDSIQLLNARQRPPMTPITSLPVSALDQAMQSMRTGQHMGKLVLRTGPDDRVRVKPRDLKPICLDDVDATYLVLGGLGGVGYAITSWMVEKAGARNILVVSRTAESHHRRPALEKLAAAHGCAIHVRNCDVSDADAVHALLANVARSPIPPIAGVIHGTVVLDDSILEHMSFDQWRRVAQPKTISAWILHEQLPHLRFFVMLSSATGILGHASQGNYVAGNTFHDALARHRTARGLPAVSIDLGPIEDAGYLAERSEELRRKTEKSLSMKCIPVSHVLRAVEDAIRHPLRSRPEESQIVTCMARYDTLPALPTLLNDNRLGTLRFGNVADPTSATAKQQIGPVAKQVKDVDRFVSDLTSIRDSHNDIEGRHQAIVAATSLFLAAKIASFFNRTVQDIEPSVPLTFHGVDSLVAVDFRNWLGNILTVKLSIFEILNAISLTHIAGVIATKSPIIQTSGYPATTT</sequence>
<feature type="active site" description="Proton donor; for dehydratase activity" evidence="8">
    <location>
        <position position="1150"/>
    </location>
</feature>
<dbReference type="EMBL" id="CP069027">
    <property type="protein sequence ID" value="QRC94809.1"/>
    <property type="molecule type" value="Genomic_DNA"/>
</dbReference>
<organism evidence="12 13">
    <name type="scientific">Phaeosphaeria nodorum (strain SN15 / ATCC MYA-4574 / FGSC 10173)</name>
    <name type="common">Glume blotch fungus</name>
    <name type="synonym">Parastagonospora nodorum</name>
    <dbReference type="NCBI Taxonomy" id="321614"/>
    <lineage>
        <taxon>Eukaryota</taxon>
        <taxon>Fungi</taxon>
        <taxon>Dikarya</taxon>
        <taxon>Ascomycota</taxon>
        <taxon>Pezizomycotina</taxon>
        <taxon>Dothideomycetes</taxon>
        <taxon>Pleosporomycetidae</taxon>
        <taxon>Pleosporales</taxon>
        <taxon>Pleosporineae</taxon>
        <taxon>Phaeosphaeriaceae</taxon>
        <taxon>Parastagonospora</taxon>
    </lineage>
</organism>
<name>A0A7U2EXF7_PHANO</name>
<dbReference type="PANTHER" id="PTHR43775:SF29">
    <property type="entry name" value="ASPERFURANONE POLYKETIDE SYNTHASE AFOG-RELATED"/>
    <property type="match status" value="1"/>
</dbReference>
<dbReference type="InterPro" id="IPR036736">
    <property type="entry name" value="ACP-like_sf"/>
</dbReference>
<dbReference type="SMART" id="SM00826">
    <property type="entry name" value="PKS_DH"/>
    <property type="match status" value="1"/>
</dbReference>
<dbReference type="Gene3D" id="3.30.70.3290">
    <property type="match status" value="1"/>
</dbReference>
<evidence type="ECO:0000256" key="5">
    <source>
        <dbReference type="ARBA" id="ARBA00023002"/>
    </source>
</evidence>
<evidence type="ECO:0000256" key="7">
    <source>
        <dbReference type="ARBA" id="ARBA00023315"/>
    </source>
</evidence>
<dbReference type="Pfam" id="PF16197">
    <property type="entry name" value="KAsynt_C_assoc"/>
    <property type="match status" value="1"/>
</dbReference>
<dbReference type="InterPro" id="IPR009081">
    <property type="entry name" value="PP-bd_ACP"/>
</dbReference>
<evidence type="ECO:0000256" key="4">
    <source>
        <dbReference type="ARBA" id="ARBA00022857"/>
    </source>
</evidence>
<dbReference type="PROSITE" id="PS50075">
    <property type="entry name" value="CARRIER"/>
    <property type="match status" value="1"/>
</dbReference>
<dbReference type="InterPro" id="IPR032821">
    <property type="entry name" value="PKS_assoc"/>
</dbReference>
<dbReference type="PANTHER" id="PTHR43775">
    <property type="entry name" value="FATTY ACID SYNTHASE"/>
    <property type="match status" value="1"/>
</dbReference>
<dbReference type="InterPro" id="IPR001227">
    <property type="entry name" value="Ac_transferase_dom_sf"/>
</dbReference>
<dbReference type="InterPro" id="IPR013968">
    <property type="entry name" value="PKS_KR"/>
</dbReference>
<keyword evidence="4" id="KW-0521">NADP</keyword>
<dbReference type="SMART" id="SM00829">
    <property type="entry name" value="PKS_ER"/>
    <property type="match status" value="1"/>
</dbReference>
<accession>A0A7U2EXF7</accession>
<keyword evidence="5" id="KW-0560">Oxidoreductase</keyword>
<evidence type="ECO:0000259" key="10">
    <source>
        <dbReference type="PROSITE" id="PS52004"/>
    </source>
</evidence>
<dbReference type="SUPFAM" id="SSF47336">
    <property type="entry name" value="ACP-like"/>
    <property type="match status" value="1"/>
</dbReference>
<keyword evidence="1" id="KW-0596">Phosphopantetheine</keyword>
<reference evidence="13" key="1">
    <citation type="journal article" date="2021" name="BMC Genomics">
        <title>Chromosome-level genome assembly and manually-curated proteome of model necrotroph Parastagonospora nodorum Sn15 reveals a genome-wide trove of candidate effector homologs, and redundancy of virulence-related functions within an accessory chromosome.</title>
        <authorList>
            <person name="Bertazzoni S."/>
            <person name="Jones D.A.B."/>
            <person name="Phan H.T."/>
            <person name="Tan K.-C."/>
            <person name="Hane J.K."/>
        </authorList>
    </citation>
    <scope>NUCLEOTIDE SEQUENCE [LARGE SCALE GENOMIC DNA]</scope>
    <source>
        <strain evidence="13">SN15 / ATCC MYA-4574 / FGSC 10173)</strain>
    </source>
</reference>
<dbReference type="PROSITE" id="PS00606">
    <property type="entry name" value="KS3_1"/>
    <property type="match status" value="1"/>
</dbReference>
<dbReference type="Pfam" id="PF13602">
    <property type="entry name" value="ADH_zinc_N_2"/>
    <property type="match status" value="1"/>
</dbReference>
<dbReference type="Gene3D" id="3.40.50.720">
    <property type="entry name" value="NAD(P)-binding Rossmann-like Domain"/>
    <property type="match status" value="1"/>
</dbReference>
<feature type="region of interest" description="N-terminal hotdog fold" evidence="8">
    <location>
        <begin position="926"/>
        <end position="1062"/>
    </location>
</feature>
<evidence type="ECO:0000259" key="9">
    <source>
        <dbReference type="PROSITE" id="PS50075"/>
    </source>
</evidence>
<dbReference type="SMART" id="SM00822">
    <property type="entry name" value="PKS_KR"/>
    <property type="match status" value="1"/>
</dbReference>
<dbReference type="Pfam" id="PF08242">
    <property type="entry name" value="Methyltransf_12"/>
    <property type="match status" value="1"/>
</dbReference>
<dbReference type="SUPFAM" id="SSF53335">
    <property type="entry name" value="S-adenosyl-L-methionine-dependent methyltransferases"/>
    <property type="match status" value="1"/>
</dbReference>
<dbReference type="InterPro" id="IPR014043">
    <property type="entry name" value="Acyl_transferase_dom"/>
</dbReference>
<feature type="domain" description="Carrier" evidence="9">
    <location>
        <begin position="2474"/>
        <end position="2559"/>
    </location>
</feature>
<dbReference type="InterPro" id="IPR049551">
    <property type="entry name" value="PKS_DH_C"/>
</dbReference>
<dbReference type="InterPro" id="IPR020843">
    <property type="entry name" value="ER"/>
</dbReference>
<dbReference type="CDD" id="cd05195">
    <property type="entry name" value="enoyl_red"/>
    <property type="match status" value="1"/>
</dbReference>
<dbReference type="Proteomes" id="UP000663193">
    <property type="component" value="Chromosome 5"/>
</dbReference>
<dbReference type="InterPro" id="IPR016039">
    <property type="entry name" value="Thiolase-like"/>
</dbReference>
<dbReference type="SMART" id="SM00827">
    <property type="entry name" value="PKS_AT"/>
    <property type="match status" value="1"/>
</dbReference>
<dbReference type="Pfam" id="PF21089">
    <property type="entry name" value="PKS_DH_N"/>
    <property type="match status" value="1"/>
</dbReference>
<evidence type="ECO:0000259" key="11">
    <source>
        <dbReference type="PROSITE" id="PS52019"/>
    </source>
</evidence>
<proteinExistence type="predicted"/>
<dbReference type="SMART" id="SM00823">
    <property type="entry name" value="PKS_PP"/>
    <property type="match status" value="1"/>
</dbReference>
<dbReference type="VEuPathDB" id="FungiDB:JI435_025610"/>
<feature type="active site" description="Proton acceptor; for dehydratase activity" evidence="8">
    <location>
        <position position="958"/>
    </location>
</feature>
<keyword evidence="7" id="KW-0012">Acyltransferase</keyword>
<dbReference type="InterPro" id="IPR011032">
    <property type="entry name" value="GroES-like_sf"/>
</dbReference>
<dbReference type="SMART" id="SM00825">
    <property type="entry name" value="PKS_KS"/>
    <property type="match status" value="1"/>
</dbReference>
<dbReference type="OMA" id="HWVRNLT"/>
<dbReference type="OrthoDB" id="329835at2759"/>
<dbReference type="PROSITE" id="PS52004">
    <property type="entry name" value="KS3_2"/>
    <property type="match status" value="1"/>
</dbReference>
<protein>
    <recommendedName>
        <fullName evidence="14">Carrier domain-containing protein</fullName>
    </recommendedName>
</protein>
<dbReference type="InterPro" id="IPR014030">
    <property type="entry name" value="Ketoacyl_synth_N"/>
</dbReference>
<dbReference type="CDD" id="cd00833">
    <property type="entry name" value="PKS"/>
    <property type="match status" value="1"/>
</dbReference>
<dbReference type="SUPFAM" id="SSF53901">
    <property type="entry name" value="Thiolase-like"/>
    <property type="match status" value="1"/>
</dbReference>
<dbReference type="GO" id="GO:0031177">
    <property type="term" value="F:phosphopantetheine binding"/>
    <property type="evidence" value="ECO:0007669"/>
    <property type="project" value="InterPro"/>
</dbReference>
<keyword evidence="2" id="KW-0597">Phosphoprotein</keyword>
<dbReference type="InterPro" id="IPR013217">
    <property type="entry name" value="Methyltransf_12"/>
</dbReference>
<feature type="region of interest" description="C-terminal hotdog fold" evidence="8">
    <location>
        <begin position="1086"/>
        <end position="1241"/>
    </location>
</feature>
<dbReference type="InterPro" id="IPR016035">
    <property type="entry name" value="Acyl_Trfase/lysoPLipase"/>
</dbReference>
<dbReference type="GO" id="GO:0016491">
    <property type="term" value="F:oxidoreductase activity"/>
    <property type="evidence" value="ECO:0007669"/>
    <property type="project" value="UniProtKB-KW"/>
</dbReference>
<dbReference type="InterPro" id="IPR057326">
    <property type="entry name" value="KR_dom"/>
</dbReference>
<dbReference type="SUPFAM" id="SSF51735">
    <property type="entry name" value="NAD(P)-binding Rossmann-fold domains"/>
    <property type="match status" value="2"/>
</dbReference>
<dbReference type="GO" id="GO:0006633">
    <property type="term" value="P:fatty acid biosynthetic process"/>
    <property type="evidence" value="ECO:0007669"/>
    <property type="project" value="InterPro"/>
</dbReference>
<evidence type="ECO:0000256" key="2">
    <source>
        <dbReference type="ARBA" id="ARBA00022553"/>
    </source>
</evidence>
<dbReference type="InterPro" id="IPR049552">
    <property type="entry name" value="PKS_DH_N"/>
</dbReference>
<dbReference type="SUPFAM" id="SSF50129">
    <property type="entry name" value="GroES-like"/>
    <property type="match status" value="1"/>
</dbReference>
<dbReference type="Pfam" id="PF00109">
    <property type="entry name" value="ketoacyl-synt"/>
    <property type="match status" value="1"/>
</dbReference>
<dbReference type="InterPro" id="IPR020806">
    <property type="entry name" value="PKS_PP-bd"/>
</dbReference>
<evidence type="ECO:0000256" key="8">
    <source>
        <dbReference type="PROSITE-ProRule" id="PRU01363"/>
    </source>
</evidence>
<dbReference type="InterPro" id="IPR050091">
    <property type="entry name" value="PKS_NRPS_Biosynth_Enz"/>
</dbReference>
<dbReference type="InterPro" id="IPR014031">
    <property type="entry name" value="Ketoacyl_synth_C"/>
</dbReference>